<gene>
    <name evidence="2" type="ORF">HS088_TW18G00793</name>
</gene>
<dbReference type="SUPFAM" id="SSF53300">
    <property type="entry name" value="vWA-like"/>
    <property type="match status" value="1"/>
</dbReference>
<organism evidence="2 3">
    <name type="scientific">Tripterygium wilfordii</name>
    <name type="common">Thunder God vine</name>
    <dbReference type="NCBI Taxonomy" id="458696"/>
    <lineage>
        <taxon>Eukaryota</taxon>
        <taxon>Viridiplantae</taxon>
        <taxon>Streptophyta</taxon>
        <taxon>Embryophyta</taxon>
        <taxon>Tracheophyta</taxon>
        <taxon>Spermatophyta</taxon>
        <taxon>Magnoliopsida</taxon>
        <taxon>eudicotyledons</taxon>
        <taxon>Gunneridae</taxon>
        <taxon>Pentapetalae</taxon>
        <taxon>rosids</taxon>
        <taxon>fabids</taxon>
        <taxon>Celastrales</taxon>
        <taxon>Celastraceae</taxon>
        <taxon>Tripterygium</taxon>
    </lineage>
</organism>
<dbReference type="PANTHER" id="PTHR46503">
    <property type="entry name" value="INTER-ALPHA-TRYPSIN INHIBITOR HEAVY CHAIN-LIKE PROTEIN"/>
    <property type="match status" value="1"/>
</dbReference>
<accession>A0A7J7CD62</accession>
<dbReference type="SMART" id="SM00327">
    <property type="entry name" value="VWA"/>
    <property type="match status" value="1"/>
</dbReference>
<dbReference type="InParanoid" id="A0A7J7CD62"/>
<dbReference type="EMBL" id="JAAARO010000018">
    <property type="protein sequence ID" value="KAF5732104.1"/>
    <property type="molecule type" value="Genomic_DNA"/>
</dbReference>
<feature type="domain" description="VWFA" evidence="1">
    <location>
        <begin position="286"/>
        <end position="466"/>
    </location>
</feature>
<dbReference type="PROSITE" id="PS50234">
    <property type="entry name" value="VWFA"/>
    <property type="match status" value="1"/>
</dbReference>
<evidence type="ECO:0000313" key="3">
    <source>
        <dbReference type="Proteomes" id="UP000593562"/>
    </source>
</evidence>
<evidence type="ECO:0000259" key="1">
    <source>
        <dbReference type="PROSITE" id="PS50234"/>
    </source>
</evidence>
<dbReference type="Pfam" id="PF13768">
    <property type="entry name" value="VWA_3"/>
    <property type="match status" value="1"/>
</dbReference>
<keyword evidence="3" id="KW-1185">Reference proteome</keyword>
<dbReference type="Proteomes" id="UP000593562">
    <property type="component" value="Unassembled WGS sequence"/>
</dbReference>
<protein>
    <submittedName>
        <fullName evidence="2">Putative inter-alpha-trypsin inhibitor heavy chain</fullName>
    </submittedName>
</protein>
<comment type="caution">
    <text evidence="2">The sequence shown here is derived from an EMBL/GenBank/DDBJ whole genome shotgun (WGS) entry which is preliminary data.</text>
</comment>
<dbReference type="AlphaFoldDB" id="A0A7J7CD62"/>
<dbReference type="InterPro" id="IPR002035">
    <property type="entry name" value="VWF_A"/>
</dbReference>
<dbReference type="PANTHER" id="PTHR46503:SF9">
    <property type="entry name" value="INTER ALPHA-TRYPSIN INHIBITOR, HEAVY CHAIN-LIKE PROTEIN"/>
    <property type="match status" value="1"/>
</dbReference>
<dbReference type="InterPro" id="IPR036465">
    <property type="entry name" value="vWFA_dom_sf"/>
</dbReference>
<evidence type="ECO:0000313" key="2">
    <source>
        <dbReference type="EMBL" id="KAF5732104.1"/>
    </source>
</evidence>
<name>A0A7J7CD62_TRIWF</name>
<dbReference type="Gene3D" id="3.40.50.410">
    <property type="entry name" value="von Willebrand factor, type A domain"/>
    <property type="match status" value="1"/>
</dbReference>
<proteinExistence type="predicted"/>
<dbReference type="FunCoup" id="A0A7J7CD62">
    <property type="interactions" value="4"/>
</dbReference>
<sequence>MSEEFGNSVELGLRLSERIYYGKDSSPVAVIPSMSRSLTATYLPTAVMVYAVVPEPEAVDNPDVPSYQPYVHGRCQPPALIPLHMLDVGMEVDCCLDHATISISGAWRVHCIMTSRRCDCSIAIPMGDKGSLLGVEVDITGRSYHTQLIKADGVDDKDKVSEGDNGRFLKGRIYTFKIPQVDGGSTLSIRATWSQQLVHHEGQFCLTVPFSFPAYVTPVGKKISKKEKILLNVNSGIGGEILSKCSSHALKELRRDAGKLGFVYEAEVSTWSNSDFNFSYTVFKKEVVFIVDTSGSMRGSPLENAKNALLGSLSELNPQDSFNIIAFNGETRLFSSSMALATEGAILNATQWLNSSLLADGGTNLLLPLKQAMKMLSDTSDSIPLIFLITDGAVDNERDICNIMKGYLNNEGRISPRICTFGIGSYCNHYFLQMLAFIGRGHYDSAYDADSVEFGIRRLFTVASSVILANISMDVSEHLESLELFPSHIPDLSSESPLILSGRYTGNLPESFKVNGTLADMSSFVLDLKVLKAKDLPLDRVFARRQIDVLTARAWLFESKELEEKIARMSIRSGVLSEYTQMILDQTFKGEKEPEPVLLQEAFKMINVLRKTDSTSQKMIFLRRLGVGFGNLAATAENIPPRTEESNKSSQAAELFINAATNCCHRLLDRVCCMCCIQTCSRMNNQCAIVLSQLCAALACFECFSCCFELCECL</sequence>
<dbReference type="CDD" id="cd01461">
    <property type="entry name" value="vWA_interalpha_trypsin_inhibitor"/>
    <property type="match status" value="1"/>
</dbReference>
<reference evidence="2 3" key="1">
    <citation type="journal article" date="2020" name="Nat. Commun.">
        <title>Genome of Tripterygium wilfordii and identification of cytochrome P450 involved in triptolide biosynthesis.</title>
        <authorList>
            <person name="Tu L."/>
            <person name="Su P."/>
            <person name="Zhang Z."/>
            <person name="Gao L."/>
            <person name="Wang J."/>
            <person name="Hu T."/>
            <person name="Zhou J."/>
            <person name="Zhang Y."/>
            <person name="Zhao Y."/>
            <person name="Liu Y."/>
            <person name="Song Y."/>
            <person name="Tong Y."/>
            <person name="Lu Y."/>
            <person name="Yang J."/>
            <person name="Xu C."/>
            <person name="Jia M."/>
            <person name="Peters R.J."/>
            <person name="Huang L."/>
            <person name="Gao W."/>
        </authorList>
    </citation>
    <scope>NUCLEOTIDE SEQUENCE [LARGE SCALE GENOMIC DNA]</scope>
    <source>
        <strain evidence="3">cv. XIE 37</strain>
        <tissue evidence="2">Leaf</tissue>
    </source>
</reference>